<evidence type="ECO:0000256" key="4">
    <source>
        <dbReference type="ARBA" id="ARBA00022723"/>
    </source>
</evidence>
<keyword evidence="4 9" id="KW-0479">Metal-binding</keyword>
<keyword evidence="2" id="KW-0812">Transmembrane</keyword>
<dbReference type="Gene3D" id="3.40.5.90">
    <property type="entry name" value="CDGSH iron-sulfur domain, mitoNEET-type"/>
    <property type="match status" value="1"/>
</dbReference>
<dbReference type="GO" id="GO:0046872">
    <property type="term" value="F:metal ion binding"/>
    <property type="evidence" value="ECO:0007669"/>
    <property type="project" value="UniProtKB-UniRule"/>
</dbReference>
<dbReference type="InterPro" id="IPR019610">
    <property type="entry name" value="FeS-contain_mitoNEET_N"/>
</dbReference>
<evidence type="ECO:0000259" key="10">
    <source>
        <dbReference type="SMART" id="SM00704"/>
    </source>
</evidence>
<comment type="cofactor">
    <cofactor evidence="9">
        <name>[2Fe-2S] cluster</name>
        <dbReference type="ChEBI" id="CHEBI:190135"/>
    </cofactor>
    <text evidence="9">Binds 1 [2Fe-2S] cluster.</text>
</comment>
<dbReference type="PANTHER" id="PTHR13680:SF5">
    <property type="entry name" value="CDGSH IRON-SULFUR DOMAIN-CONTAINING PROTEIN 1"/>
    <property type="match status" value="1"/>
</dbReference>
<keyword evidence="3 9" id="KW-0001">2Fe-2S</keyword>
<evidence type="ECO:0000256" key="7">
    <source>
        <dbReference type="ARBA" id="ARBA00023014"/>
    </source>
</evidence>
<dbReference type="InParanoid" id="A0A7M7GHQ1"/>
<evidence type="ECO:0000256" key="1">
    <source>
        <dbReference type="ARBA" id="ARBA00004167"/>
    </source>
</evidence>
<reference evidence="11" key="2">
    <citation type="submission" date="2021-01" db="UniProtKB">
        <authorList>
            <consortium name="EnsemblMetazoa"/>
        </authorList>
    </citation>
    <scope>IDENTIFICATION</scope>
</reference>
<dbReference type="GO" id="GO:0051537">
    <property type="term" value="F:2 iron, 2 sulfur cluster binding"/>
    <property type="evidence" value="ECO:0000318"/>
    <property type="project" value="GO_Central"/>
</dbReference>
<evidence type="ECO:0000256" key="2">
    <source>
        <dbReference type="ARBA" id="ARBA00022692"/>
    </source>
</evidence>
<sequence>MEAIAIFFKVTLPSYFESLPIPETFGGLLQLTGADWLRMVPLVGTLGAVIVLTVMQIRRGKCSGNGQVNQSVEKDKAKVVHAFDIEDLGDKEAFCRCWRSKTFPKCDGSHVGHNKATGDNVGPLCLSRKSASS</sequence>
<reference evidence="12" key="1">
    <citation type="submission" date="2015-02" db="EMBL/GenBank/DDBJ databases">
        <title>Genome sequencing for Strongylocentrotus purpuratus.</title>
        <authorList>
            <person name="Murali S."/>
            <person name="Liu Y."/>
            <person name="Vee V."/>
            <person name="English A."/>
            <person name="Wang M."/>
            <person name="Skinner E."/>
            <person name="Han Y."/>
            <person name="Muzny D.M."/>
            <person name="Worley K.C."/>
            <person name="Gibbs R.A."/>
        </authorList>
    </citation>
    <scope>NUCLEOTIDE SEQUENCE</scope>
</reference>
<evidence type="ECO:0000256" key="6">
    <source>
        <dbReference type="ARBA" id="ARBA00023004"/>
    </source>
</evidence>
<keyword evidence="12" id="KW-1185">Reference proteome</keyword>
<name>A0A7M7GHQ1_STRPU</name>
<dbReference type="GO" id="GO:0047801">
    <property type="term" value="F:L-cysteine transaminase activity"/>
    <property type="evidence" value="ECO:0000318"/>
    <property type="project" value="GO_Central"/>
</dbReference>
<evidence type="ECO:0000256" key="9">
    <source>
        <dbReference type="RuleBase" id="RU369084"/>
    </source>
</evidence>
<dbReference type="FunCoup" id="A0A7M7GHQ1">
    <property type="interactions" value="1296"/>
</dbReference>
<comment type="subcellular location">
    <subcellularLocation>
        <location evidence="9">Endoplasmic reticulum membrane</location>
        <topology evidence="9">Single-pass membrane protein</topology>
    </subcellularLocation>
    <subcellularLocation>
        <location evidence="1">Membrane</location>
        <topology evidence="1">Single-pass membrane protein</topology>
    </subcellularLocation>
</comment>
<dbReference type="GO" id="GO:0006879">
    <property type="term" value="P:intracellular iron ion homeostasis"/>
    <property type="evidence" value="ECO:0000318"/>
    <property type="project" value="GO_Central"/>
</dbReference>
<evidence type="ECO:0000313" key="12">
    <source>
        <dbReference type="Proteomes" id="UP000007110"/>
    </source>
</evidence>
<evidence type="ECO:0000256" key="3">
    <source>
        <dbReference type="ARBA" id="ARBA00022714"/>
    </source>
</evidence>
<keyword evidence="7 9" id="KW-0411">Iron-sulfur</keyword>
<dbReference type="InterPro" id="IPR045131">
    <property type="entry name" value="CISD1/2"/>
</dbReference>
<keyword evidence="9" id="KW-0256">Endoplasmic reticulum</keyword>
<evidence type="ECO:0000256" key="8">
    <source>
        <dbReference type="ARBA" id="ARBA00023136"/>
    </source>
</evidence>
<dbReference type="GeneID" id="586672"/>
<evidence type="ECO:0000256" key="5">
    <source>
        <dbReference type="ARBA" id="ARBA00022989"/>
    </source>
</evidence>
<accession>A0A7M7GHQ1</accession>
<dbReference type="GO" id="GO:0010506">
    <property type="term" value="P:regulation of autophagy"/>
    <property type="evidence" value="ECO:0007669"/>
    <property type="project" value="UniProtKB-UniRule"/>
</dbReference>
<dbReference type="AlphaFoldDB" id="A0A7M7GHQ1"/>
<dbReference type="OrthoDB" id="449252at2759"/>
<dbReference type="GO" id="GO:0005789">
    <property type="term" value="C:endoplasmic reticulum membrane"/>
    <property type="evidence" value="ECO:0007669"/>
    <property type="project" value="UniProtKB-SubCell"/>
</dbReference>
<protein>
    <recommendedName>
        <fullName evidence="9">CDGSH iron-sulfur domain-containing protein 2 homologue</fullName>
    </recommendedName>
</protein>
<dbReference type="SMART" id="SM00704">
    <property type="entry name" value="ZnF_CDGSH"/>
    <property type="match status" value="1"/>
</dbReference>
<dbReference type="FunFam" id="3.40.5.90:FF:000001">
    <property type="entry name" value="CDGSH iron-sulfur domain-containing protein 1"/>
    <property type="match status" value="1"/>
</dbReference>
<dbReference type="RefSeq" id="XP_003727814.2">
    <property type="nucleotide sequence ID" value="XM_003727766.3"/>
</dbReference>
<dbReference type="EnsemblMetazoa" id="XM_003727766">
    <property type="protein sequence ID" value="XP_003727814"/>
    <property type="gene ID" value="LOC586672"/>
</dbReference>
<feature type="domain" description="Iron-binding zinc finger CDGSH type" evidence="10">
    <location>
        <begin position="78"/>
        <end position="116"/>
    </location>
</feature>
<dbReference type="InterPro" id="IPR018967">
    <property type="entry name" value="FeS-contain_CDGSH-typ"/>
</dbReference>
<dbReference type="OMA" id="QIRKHEP"/>
<organism evidence="11 12">
    <name type="scientific">Strongylocentrotus purpuratus</name>
    <name type="common">Purple sea urchin</name>
    <dbReference type="NCBI Taxonomy" id="7668"/>
    <lineage>
        <taxon>Eukaryota</taxon>
        <taxon>Metazoa</taxon>
        <taxon>Echinodermata</taxon>
        <taxon>Eleutherozoa</taxon>
        <taxon>Echinozoa</taxon>
        <taxon>Echinoidea</taxon>
        <taxon>Euechinoidea</taxon>
        <taxon>Echinacea</taxon>
        <taxon>Camarodonta</taxon>
        <taxon>Echinidea</taxon>
        <taxon>Strongylocentrotidae</taxon>
        <taxon>Strongylocentrotus</taxon>
    </lineage>
</organism>
<dbReference type="InterPro" id="IPR042216">
    <property type="entry name" value="MitoNEET_CISD"/>
</dbReference>
<dbReference type="Proteomes" id="UP000007110">
    <property type="component" value="Unassembled WGS sequence"/>
</dbReference>
<dbReference type="GO" id="GO:0005741">
    <property type="term" value="C:mitochondrial outer membrane"/>
    <property type="evidence" value="ECO:0000318"/>
    <property type="project" value="GO_Central"/>
</dbReference>
<dbReference type="Pfam" id="PF09360">
    <property type="entry name" value="zf-CDGSH"/>
    <property type="match status" value="1"/>
</dbReference>
<keyword evidence="6 9" id="KW-0408">Iron</keyword>
<keyword evidence="8" id="KW-0472">Membrane</keyword>
<dbReference type="KEGG" id="spu:586672"/>
<dbReference type="Pfam" id="PF10660">
    <property type="entry name" value="MitoNEET_N"/>
    <property type="match status" value="1"/>
</dbReference>
<comment type="similarity">
    <text evidence="9">Belongs to the CISD protein family. CISD2 subfamily.</text>
</comment>
<dbReference type="PANTHER" id="PTHR13680">
    <property type="entry name" value="CDGSH IRON-SULFUR DOMAIN-CONTAINING PROTEIN 1"/>
    <property type="match status" value="1"/>
</dbReference>
<evidence type="ECO:0000313" key="11">
    <source>
        <dbReference type="EnsemblMetazoa" id="XP_003727814"/>
    </source>
</evidence>
<proteinExistence type="inferred from homology"/>
<keyword evidence="5" id="KW-1133">Transmembrane helix</keyword>